<evidence type="ECO:0000313" key="5">
    <source>
        <dbReference type="Proteomes" id="UP000199513"/>
    </source>
</evidence>
<evidence type="ECO:0000256" key="1">
    <source>
        <dbReference type="SAM" id="Coils"/>
    </source>
</evidence>
<keyword evidence="2" id="KW-0472">Membrane</keyword>
<dbReference type="AlphaFoldDB" id="A0A1I2EVD5"/>
<feature type="domain" description="Peptidase M56" evidence="3">
    <location>
        <begin position="91"/>
        <end position="326"/>
    </location>
</feature>
<name>A0A1I2EVD5_9BACT</name>
<evidence type="ECO:0000259" key="3">
    <source>
        <dbReference type="Pfam" id="PF05569"/>
    </source>
</evidence>
<keyword evidence="2" id="KW-1133">Transmembrane helix</keyword>
<dbReference type="OrthoDB" id="15218at2"/>
<dbReference type="InterPro" id="IPR008756">
    <property type="entry name" value="Peptidase_M56"/>
</dbReference>
<keyword evidence="2" id="KW-0812">Transmembrane</keyword>
<keyword evidence="1" id="KW-0175">Coiled coil</keyword>
<reference evidence="4 5" key="1">
    <citation type="submission" date="2016-10" db="EMBL/GenBank/DDBJ databases">
        <authorList>
            <person name="de Groot N.N."/>
        </authorList>
    </citation>
    <scope>NUCLEOTIDE SEQUENCE [LARGE SCALE GENOMIC DNA]</scope>
    <source>
        <strain>GEY</strain>
        <strain evidence="5">DSM 9560</strain>
    </source>
</reference>
<dbReference type="RefSeq" id="WP_091543500.1">
    <property type="nucleotide sequence ID" value="NZ_FONY01000011.1"/>
</dbReference>
<gene>
    <name evidence="4" type="ORF">SAMN04488541_101162</name>
</gene>
<dbReference type="STRING" id="1003.SAMN04488541_101162"/>
<dbReference type="EMBL" id="FONY01000011">
    <property type="protein sequence ID" value="SFE96759.1"/>
    <property type="molecule type" value="Genomic_DNA"/>
</dbReference>
<evidence type="ECO:0000313" key="4">
    <source>
        <dbReference type="EMBL" id="SFE96759.1"/>
    </source>
</evidence>
<feature type="transmembrane region" description="Helical" evidence="2">
    <location>
        <begin position="133"/>
        <end position="154"/>
    </location>
</feature>
<feature type="coiled-coil region" evidence="1">
    <location>
        <begin position="592"/>
        <end position="676"/>
    </location>
</feature>
<dbReference type="CDD" id="cd07341">
    <property type="entry name" value="M56_BlaR1_MecR1_like"/>
    <property type="match status" value="1"/>
</dbReference>
<dbReference type="InterPro" id="IPR052173">
    <property type="entry name" value="Beta-lactam_resp_regulator"/>
</dbReference>
<organism evidence="4 5">
    <name type="scientific">Thermoflexibacter ruber</name>
    <dbReference type="NCBI Taxonomy" id="1003"/>
    <lineage>
        <taxon>Bacteria</taxon>
        <taxon>Pseudomonadati</taxon>
        <taxon>Bacteroidota</taxon>
        <taxon>Cytophagia</taxon>
        <taxon>Cytophagales</taxon>
        <taxon>Thermoflexibacteraceae</taxon>
        <taxon>Thermoflexibacter</taxon>
    </lineage>
</organism>
<evidence type="ECO:0000256" key="2">
    <source>
        <dbReference type="SAM" id="Phobius"/>
    </source>
</evidence>
<dbReference type="Pfam" id="PF05569">
    <property type="entry name" value="Peptidase_M56"/>
    <property type="match status" value="1"/>
</dbReference>
<dbReference type="PANTHER" id="PTHR34978">
    <property type="entry name" value="POSSIBLE SENSOR-TRANSDUCER PROTEIN BLAR"/>
    <property type="match status" value="1"/>
</dbReference>
<feature type="transmembrane region" description="Helical" evidence="2">
    <location>
        <begin position="47"/>
        <end position="67"/>
    </location>
</feature>
<dbReference type="Proteomes" id="UP000199513">
    <property type="component" value="Unassembled WGS sequence"/>
</dbReference>
<protein>
    <submittedName>
        <fullName evidence="4">Signal transducer regulating beta-lactamase production, contains metallopeptidase domain</fullName>
    </submittedName>
</protein>
<dbReference type="PANTHER" id="PTHR34978:SF3">
    <property type="entry name" value="SLR0241 PROTEIN"/>
    <property type="match status" value="1"/>
</dbReference>
<keyword evidence="5" id="KW-1185">Reference proteome</keyword>
<feature type="transmembrane region" description="Helical" evidence="2">
    <location>
        <begin position="6"/>
        <end position="26"/>
    </location>
</feature>
<sequence length="740" mass="84754">METFAIILSCWLLTYLLHSTAFYGLAKLLVKFPAFAHNRAKEILWKVALCGGLLTASIQVFTGAGVFTSNFSAQNEVFTNAAMAEKPQNLAEINTEKLPENQEVSDDMATSDLSNPTASNPIGNENVARELSIFEIAVIAWLAIVGLLVVRLFIQKHLFFKAILPREKVKDENLLFTLFKLCSWGGIEQKIVLTSSEKLYSPLAMGKGEICLPARTFTELSPEQQQSMLAHELAHVVRKDYLWLKFFNFLETVLFFQPLNRLMRIELQEVTEQRCDEWAIRSTGNAKPLADTLVKVAEWITEPNALRFASGMALHQSSLRQRIMNILKNQYLTQKELNRMKVIVILILLFVFTTFVLPGKTWLSISFAHNSKFANLFHHQEIGIGDDSNGEKEMPPHSLPPLEEVEEMELPEPPEPPTPLAAVDLPDVLAHTPVAAADTLRFGSNFMLITKGNGNFEIYKDGKLIEEEDYEKYKDDFIVRNDRSVEIVAKNGVVVSTGKEEEFPKAWAWSSPRVITIPSFPPARVWSDAFGDTWSRGFGYGFFNDDEGYSHHWEEKGDRIEMDFDKDDNLIRLKINGKKIEKTDFPKHQKLIDKAKENIEKDKSRSKRYQDQMLDYKATIRDAMRKSEEEIQKAQRELENLQRGLQEMANENQLSARKLEEKAREHERKARENTDRILEELIKDGLIEGKDARYEVRMNKRGLFIDDEKQSDTLFKKYKNLLKDLMGINIENGGNFMLSN</sequence>
<feature type="transmembrane region" description="Helical" evidence="2">
    <location>
        <begin position="342"/>
        <end position="363"/>
    </location>
</feature>
<accession>A0A1I2EVD5</accession>
<proteinExistence type="predicted"/>